<accession>A0A1D6MSI4</accession>
<keyword evidence="2" id="KW-0472">Membrane</keyword>
<feature type="transmembrane region" description="Helical" evidence="2">
    <location>
        <begin position="365"/>
        <end position="392"/>
    </location>
</feature>
<feature type="transmembrane region" description="Helical" evidence="2">
    <location>
        <begin position="153"/>
        <end position="173"/>
    </location>
</feature>
<dbReference type="ExpressionAtlas" id="A0A1D6MSI4">
    <property type="expression patterns" value="baseline"/>
</dbReference>
<keyword evidence="6" id="KW-1185">Reference proteome</keyword>
<feature type="compositionally biased region" description="Pro residues" evidence="1">
    <location>
        <begin position="84"/>
        <end position="95"/>
    </location>
</feature>
<feature type="transmembrane region" description="Helical" evidence="2">
    <location>
        <begin position="106"/>
        <end position="132"/>
    </location>
</feature>
<evidence type="ECO:0000313" key="5">
    <source>
        <dbReference type="EnsemblPlants" id="Zm00001eb131210_P001"/>
    </source>
</evidence>
<dbReference type="EMBL" id="CM007649">
    <property type="protein sequence ID" value="ONM31918.1"/>
    <property type="molecule type" value="Genomic_DNA"/>
</dbReference>
<keyword evidence="2" id="KW-1133">Transmembrane helix</keyword>
<sequence>MFDVDSALDDLGNAGVIAAAVLAVLLVALSTYGRRLCRHPAVRFFVWGVSIVFLPLTSAILSALLSRVRAAKCKSSSNAHAPTPCDPPPPPPGQPRNPDVQDMWTLLLWLVLILTVKCNANIAATAVTAAASTPGDGDASIDGYRIRPPVQNLAEYAWLAYLICLCVPVATWLGHLNIAIFFLFSALGLAKLALKLAAFYSASGSFALGKNARLIAGYMEQLVVDGGREQVPRYIVMGEKEKHVEESPQGYRIKRDVLQDRFSDLVTLTLDRVWRLAEHGDGILAERAELRDLCLSYSLFKILRLRLSGHPLANAGSDEALSFVLRGMDSSGTSRARAVNVDRLFRVLVDELGFASDFYYSPIPLCIFGGWCAALNYICSLLIIVGAIAVGWIYHREIYQDWGVIHYTSYNVITYSLLLTVVLVEAWEIVAGMCSNWTKMALLGHYIRHQSMWRRSSCVHAALTAVMHLRPARRWRDKLGQYSVLEPRRFRRRIGLLSELLYGSSGLMMSIRVSPLVRDAVFRSLLSSYRCGASEDSAAARRVGGKVDSAMYGSQKSWAWDASKRSSNTELILVWHVATRLFEMKTMSASPDMIAACHLSYYCAYLVAAVPELLPDSAAWTKRRYKEVSDDVRAALGADYCGDGESTAERYERLVAELSKDSRDMVLRRGAELGRHLVEEYGEDVASACRILADFWSNMVLFVAPSENGNGHVQAMAGGGEFITIIWALLLHAGITTRPPNTPGGDIP</sequence>
<dbReference type="PaxDb" id="4577-GRMZM2G420697_P01"/>
<feature type="transmembrane region" description="Helical" evidence="2">
    <location>
        <begin position="44"/>
        <end position="65"/>
    </location>
</feature>
<feature type="domain" description="DUF4220" evidence="3">
    <location>
        <begin position="147"/>
        <end position="486"/>
    </location>
</feature>
<evidence type="ECO:0000259" key="3">
    <source>
        <dbReference type="Pfam" id="PF13968"/>
    </source>
</evidence>
<evidence type="ECO:0000256" key="2">
    <source>
        <dbReference type="SAM" id="Phobius"/>
    </source>
</evidence>
<feature type="transmembrane region" description="Helical" evidence="2">
    <location>
        <begin position="412"/>
        <end position="430"/>
    </location>
</feature>
<feature type="transmembrane region" description="Helical" evidence="2">
    <location>
        <begin position="179"/>
        <end position="200"/>
    </location>
</feature>
<feature type="region of interest" description="Disordered" evidence="1">
    <location>
        <begin position="76"/>
        <end position="97"/>
    </location>
</feature>
<dbReference type="Proteomes" id="UP000007305">
    <property type="component" value="Chromosome 3"/>
</dbReference>
<dbReference type="EnsemblPlants" id="Zm00001eb131210_T001">
    <property type="protein sequence ID" value="Zm00001eb131210_P001"/>
    <property type="gene ID" value="Zm00001eb131210"/>
</dbReference>
<dbReference type="Gramene" id="Zm00001eb131210_T001">
    <property type="protein sequence ID" value="Zm00001eb131210_P001"/>
    <property type="gene ID" value="Zm00001eb131210"/>
</dbReference>
<name>A0A1D6MSI4_MAIZE</name>
<reference evidence="5" key="2">
    <citation type="submission" date="2019-07" db="EMBL/GenBank/DDBJ databases">
        <authorList>
            <person name="Seetharam A."/>
            <person name="Woodhouse M."/>
            <person name="Cannon E."/>
        </authorList>
    </citation>
    <scope>NUCLEOTIDE SEQUENCE [LARGE SCALE GENOMIC DNA]</scope>
    <source>
        <strain evidence="5">cv. B73</strain>
    </source>
</reference>
<dbReference type="InterPro" id="IPR007658">
    <property type="entry name" value="DUF594"/>
</dbReference>
<reference evidence="5" key="3">
    <citation type="submission" date="2021-05" db="UniProtKB">
        <authorList>
            <consortium name="EnsemblPlants"/>
        </authorList>
    </citation>
    <scope>IDENTIFICATION</scope>
    <source>
        <strain evidence="5">cv. B73</strain>
    </source>
</reference>
<reference evidence="4 6" key="1">
    <citation type="submission" date="2015-12" db="EMBL/GenBank/DDBJ databases">
        <title>Update maize B73 reference genome by single molecule sequencing technologies.</title>
        <authorList>
            <consortium name="Maize Genome Sequencing Project"/>
            <person name="Ware D."/>
        </authorList>
    </citation>
    <scope>NUCLEOTIDE SEQUENCE [LARGE SCALE GENOMIC DNA]</scope>
    <source>
        <strain evidence="6">cv. B73</strain>
        <tissue evidence="4">Seedling</tissue>
    </source>
</reference>
<gene>
    <name evidence="4" type="ORF">ZEAMMB73_Zm00001d040745</name>
</gene>
<dbReference type="PANTHER" id="PTHR31325">
    <property type="entry name" value="OS01G0798800 PROTEIN-RELATED"/>
    <property type="match status" value="1"/>
</dbReference>
<protein>
    <recommendedName>
        <fullName evidence="3">DUF4220 domain-containing protein</fullName>
    </recommendedName>
</protein>
<dbReference type="Pfam" id="PF04578">
    <property type="entry name" value="DUF594"/>
    <property type="match status" value="1"/>
</dbReference>
<evidence type="ECO:0000313" key="4">
    <source>
        <dbReference type="EMBL" id="ONM31918.1"/>
    </source>
</evidence>
<dbReference type="OMA" id="WIYHREI"/>
<dbReference type="AlphaFoldDB" id="A0A1D6MSI4"/>
<organism evidence="4">
    <name type="scientific">Zea mays</name>
    <name type="common">Maize</name>
    <dbReference type="NCBI Taxonomy" id="4577"/>
    <lineage>
        <taxon>Eukaryota</taxon>
        <taxon>Viridiplantae</taxon>
        <taxon>Streptophyta</taxon>
        <taxon>Embryophyta</taxon>
        <taxon>Tracheophyta</taxon>
        <taxon>Spermatophyta</taxon>
        <taxon>Magnoliopsida</taxon>
        <taxon>Liliopsida</taxon>
        <taxon>Poales</taxon>
        <taxon>Poaceae</taxon>
        <taxon>PACMAD clade</taxon>
        <taxon>Panicoideae</taxon>
        <taxon>Andropogonodae</taxon>
        <taxon>Andropogoneae</taxon>
        <taxon>Tripsacinae</taxon>
        <taxon>Zea</taxon>
    </lineage>
</organism>
<dbReference type="Pfam" id="PF13968">
    <property type="entry name" value="DUF4220"/>
    <property type="match status" value="1"/>
</dbReference>
<dbReference type="InterPro" id="IPR025315">
    <property type="entry name" value="DUF4220"/>
</dbReference>
<evidence type="ECO:0000256" key="1">
    <source>
        <dbReference type="SAM" id="MobiDB-lite"/>
    </source>
</evidence>
<evidence type="ECO:0000313" key="6">
    <source>
        <dbReference type="Proteomes" id="UP000007305"/>
    </source>
</evidence>
<dbReference type="FunCoup" id="A0A1D6MSI4">
    <property type="interactions" value="1014"/>
</dbReference>
<dbReference type="eggNOG" id="ENOG502QSWW">
    <property type="taxonomic scope" value="Eukaryota"/>
</dbReference>
<proteinExistence type="predicted"/>
<feature type="transmembrane region" description="Helical" evidence="2">
    <location>
        <begin position="12"/>
        <end position="32"/>
    </location>
</feature>
<keyword evidence="2" id="KW-0812">Transmembrane</keyword>